<dbReference type="EMBL" id="GBXM01107689">
    <property type="protein sequence ID" value="JAH00888.1"/>
    <property type="molecule type" value="Transcribed_RNA"/>
</dbReference>
<name>A0A0E9PAM8_ANGAN</name>
<sequence length="63" mass="6891">MSQNTAADLHTPSSNAPINPFPDALPRYSLFVTLLLLQVYVQYGGSSMKVQISLSARHSSQLQ</sequence>
<dbReference type="AlphaFoldDB" id="A0A0E9PAM8"/>
<reference evidence="1" key="1">
    <citation type="submission" date="2014-11" db="EMBL/GenBank/DDBJ databases">
        <authorList>
            <person name="Amaro Gonzalez C."/>
        </authorList>
    </citation>
    <scope>NUCLEOTIDE SEQUENCE</scope>
</reference>
<protein>
    <submittedName>
        <fullName evidence="1">Uncharacterized protein</fullName>
    </submittedName>
</protein>
<accession>A0A0E9PAM8</accession>
<proteinExistence type="predicted"/>
<organism evidence="1">
    <name type="scientific">Anguilla anguilla</name>
    <name type="common">European freshwater eel</name>
    <name type="synonym">Muraena anguilla</name>
    <dbReference type="NCBI Taxonomy" id="7936"/>
    <lineage>
        <taxon>Eukaryota</taxon>
        <taxon>Metazoa</taxon>
        <taxon>Chordata</taxon>
        <taxon>Craniata</taxon>
        <taxon>Vertebrata</taxon>
        <taxon>Euteleostomi</taxon>
        <taxon>Actinopterygii</taxon>
        <taxon>Neopterygii</taxon>
        <taxon>Teleostei</taxon>
        <taxon>Anguilliformes</taxon>
        <taxon>Anguillidae</taxon>
        <taxon>Anguilla</taxon>
    </lineage>
</organism>
<reference evidence="1" key="2">
    <citation type="journal article" date="2015" name="Fish Shellfish Immunol.">
        <title>Early steps in the European eel (Anguilla anguilla)-Vibrio vulnificus interaction in the gills: Role of the RtxA13 toxin.</title>
        <authorList>
            <person name="Callol A."/>
            <person name="Pajuelo D."/>
            <person name="Ebbesson L."/>
            <person name="Teles M."/>
            <person name="MacKenzie S."/>
            <person name="Amaro C."/>
        </authorList>
    </citation>
    <scope>NUCLEOTIDE SEQUENCE</scope>
</reference>
<evidence type="ECO:0000313" key="1">
    <source>
        <dbReference type="EMBL" id="JAH00888.1"/>
    </source>
</evidence>